<name>A0AB37HKB8_9BACI</name>
<accession>A0AB37HKB8</accession>
<gene>
    <name evidence="2" type="ORF">JGZ69_00325</name>
</gene>
<dbReference type="EMBL" id="CP066701">
    <property type="protein sequence ID" value="QQX27300.1"/>
    <property type="molecule type" value="Genomic_DNA"/>
</dbReference>
<dbReference type="KEGG" id="hspo:JGZ69_00325"/>
<reference evidence="2 3" key="1">
    <citation type="submission" date="2020-12" db="EMBL/GenBank/DDBJ databases">
        <title>Taxonomic evaluation of the Bacillus sporothermodurans group of bacteria based on whole genome sequences.</title>
        <authorList>
            <person name="Fiedler G."/>
            <person name="Herbstmann A.-D."/>
            <person name="Doll E."/>
            <person name="Wenning M."/>
            <person name="Brinks E."/>
            <person name="Kabisch J."/>
            <person name="Breitenwieser F."/>
            <person name="Lappann M."/>
            <person name="Boehnlein C."/>
            <person name="Franz C."/>
        </authorList>
    </citation>
    <scope>NUCLEOTIDE SEQUENCE [LARGE SCALE GENOMIC DNA]</scope>
    <source>
        <strain evidence="2 3">DSM 10599</strain>
    </source>
</reference>
<keyword evidence="1" id="KW-0175">Coiled coil</keyword>
<evidence type="ECO:0000313" key="3">
    <source>
        <dbReference type="Proteomes" id="UP000595512"/>
    </source>
</evidence>
<sequence length="92" mass="11193">MDNKNKNHENNEIQKIKKQIERLDHQATEIRRSLKSKTKYEYRKQRTRRLVETGALVEKYFKLENLSISEREELFKMFATFVNANKPNHLKK</sequence>
<dbReference type="AlphaFoldDB" id="A0AB37HKB8"/>
<dbReference type="RefSeq" id="WP_202299939.1">
    <property type="nucleotide sequence ID" value="NZ_JABWUJ010000198.1"/>
</dbReference>
<feature type="coiled-coil region" evidence="1">
    <location>
        <begin position="3"/>
        <end position="33"/>
    </location>
</feature>
<organism evidence="2 3">
    <name type="scientific">Heyndrickxia sporothermodurans</name>
    <dbReference type="NCBI Taxonomy" id="46224"/>
    <lineage>
        <taxon>Bacteria</taxon>
        <taxon>Bacillati</taxon>
        <taxon>Bacillota</taxon>
        <taxon>Bacilli</taxon>
        <taxon>Bacillales</taxon>
        <taxon>Bacillaceae</taxon>
        <taxon>Heyndrickxia</taxon>
    </lineage>
</organism>
<proteinExistence type="predicted"/>
<evidence type="ECO:0000256" key="1">
    <source>
        <dbReference type="SAM" id="Coils"/>
    </source>
</evidence>
<protein>
    <submittedName>
        <fullName evidence="2">Uncharacterized protein</fullName>
    </submittedName>
</protein>
<evidence type="ECO:0000313" key="2">
    <source>
        <dbReference type="EMBL" id="QQX27300.1"/>
    </source>
</evidence>
<dbReference type="Proteomes" id="UP000595512">
    <property type="component" value="Chromosome"/>
</dbReference>